<dbReference type="EMBL" id="LKHV02000001">
    <property type="protein sequence ID" value="MCS5707476.1"/>
    <property type="molecule type" value="Genomic_DNA"/>
</dbReference>
<evidence type="ECO:0000256" key="8">
    <source>
        <dbReference type="ARBA" id="ARBA00031400"/>
    </source>
</evidence>
<keyword evidence="4 10" id="KW-0812">Transmembrane</keyword>
<protein>
    <recommendedName>
        <fullName evidence="3">cytochrome-c oxidase</fullName>
        <ecNumber evidence="3">7.1.1.9</ecNumber>
    </recommendedName>
    <alternativeName>
        <fullName evidence="8">Cytochrome aa3 subunit 3</fullName>
    </alternativeName>
    <alternativeName>
        <fullName evidence="9">Cytochrome c oxidase polypeptide III</fullName>
    </alternativeName>
</protein>
<dbReference type="GO" id="GO:0004129">
    <property type="term" value="F:cytochrome-c oxidase activity"/>
    <property type="evidence" value="ECO:0007669"/>
    <property type="project" value="UniProtKB-EC"/>
</dbReference>
<gene>
    <name evidence="13" type="primary">ctaE</name>
    <name evidence="14" type="ORF">CC99x_001015</name>
    <name evidence="13" type="ORF">CC99x_00491</name>
</gene>
<dbReference type="FunFam" id="1.20.120.80:FF:000003">
    <property type="entry name" value="Cytochrome c oxidase subunit 3"/>
    <property type="match status" value="1"/>
</dbReference>
<keyword evidence="5" id="KW-1278">Translocase</keyword>
<evidence type="ECO:0000256" key="5">
    <source>
        <dbReference type="ARBA" id="ARBA00022967"/>
    </source>
</evidence>
<evidence type="ECO:0000256" key="4">
    <source>
        <dbReference type="ARBA" id="ARBA00022692"/>
    </source>
</evidence>
<sequence>MKEADQYYVPEGSAWPIKTSIGLALMFIGIANLLHDNTFGHYFFLLGSLMIAWTMYGWFSDVVKESLTGLHNAQMDKSYRWGMIWFIFSEVMFFGAFFGALFYATQLAIPWLSSGETHQQIWPNFQQHWPLLNNPDPKLFTGPKHPMGWWPLPFINTALLLTSGATLTWAHWGLLKNKRGHLTLGLFLTIALGIAFIACQAIEYVEAYEDLHLTLASGIYGSTFFMLTGFHGAHVTIGTIMLIIIFLRSRKGHFSPKHHFGFEAVAWYWHFVDFVWLGLFVFVYLIPTGPWAS</sequence>
<feature type="transmembrane region" description="Helical" evidence="11">
    <location>
        <begin position="39"/>
        <end position="59"/>
    </location>
</feature>
<comment type="subcellular location">
    <subcellularLocation>
        <location evidence="10">Cell membrane</location>
        <topology evidence="10">Multi-pass membrane protein</topology>
    </subcellularLocation>
    <subcellularLocation>
        <location evidence="1">Membrane</location>
        <topology evidence="1">Multi-pass membrane protein</topology>
    </subcellularLocation>
</comment>
<evidence type="ECO:0000259" key="12">
    <source>
        <dbReference type="PROSITE" id="PS50253"/>
    </source>
</evidence>
<reference evidence="14" key="3">
    <citation type="submission" date="2021-06" db="EMBL/GenBank/DDBJ databases">
        <title>Genomic Description and Analysis of Intracellular Bacteria, Candidatus Berkiella cookevillensis and Candidatus Berkiella aquae.</title>
        <authorList>
            <person name="Kidane D.T."/>
            <person name="Mehari Y.T."/>
            <person name="Rice F.C."/>
            <person name="Arivett B.A."/>
            <person name="Farone A.L."/>
            <person name="Berk S.G."/>
            <person name="Farone M.B."/>
        </authorList>
    </citation>
    <scope>NUCLEOTIDE SEQUENCE</scope>
    <source>
        <strain evidence="14">CC99</strain>
    </source>
</reference>
<reference evidence="13" key="1">
    <citation type="submission" date="2015-09" db="EMBL/GenBank/DDBJ databases">
        <title>Draft Genome Sequences of Two Novel Amoeba-resistant Intranuclear Bacteria, Candidatus Berkiella cookevillensis and Candidatus Berkiella aquae.</title>
        <authorList>
            <person name="Mehari Y.T."/>
            <person name="Arivett B.A."/>
            <person name="Farone A.L."/>
            <person name="Gunderson J.H."/>
            <person name="Farone M.B."/>
        </authorList>
    </citation>
    <scope>NUCLEOTIDE SEQUENCE [LARGE SCALE GENOMIC DNA]</scope>
    <source>
        <strain evidence="13">CC99</strain>
    </source>
</reference>
<evidence type="ECO:0000256" key="9">
    <source>
        <dbReference type="ARBA" id="ARBA00031625"/>
    </source>
</evidence>
<dbReference type="InterPro" id="IPR035973">
    <property type="entry name" value="Cyt_c_oxidase_su3-like_sf"/>
</dbReference>
<dbReference type="InterPro" id="IPR013833">
    <property type="entry name" value="Cyt_c_oxidase_su3_a-hlx"/>
</dbReference>
<keyword evidence="6 11" id="KW-1133">Transmembrane helix</keyword>
<evidence type="ECO:0000256" key="11">
    <source>
        <dbReference type="SAM" id="Phobius"/>
    </source>
</evidence>
<dbReference type="InterPro" id="IPR033945">
    <property type="entry name" value="Cyt_c_oxase_su3_dom"/>
</dbReference>
<feature type="transmembrane region" description="Helical" evidence="11">
    <location>
        <begin position="224"/>
        <end position="247"/>
    </location>
</feature>
<dbReference type="GO" id="GO:0005886">
    <property type="term" value="C:plasma membrane"/>
    <property type="evidence" value="ECO:0007669"/>
    <property type="project" value="UniProtKB-SubCell"/>
</dbReference>
<keyword evidence="13" id="KW-0560">Oxidoreductase</keyword>
<reference evidence="14" key="2">
    <citation type="journal article" date="2016" name="Genome Announc.">
        <title>Draft Genome Sequences of Two Novel Amoeba-Resistant Intranuclear Bacteria, 'Candidatus Berkiella cookevillensis' and 'Candidatus Berkiella aquae'.</title>
        <authorList>
            <person name="Mehari Y.T."/>
            <person name="Arivett B.A."/>
            <person name="Farone A.L."/>
            <person name="Gunderson J.H."/>
            <person name="Farone M.B."/>
        </authorList>
    </citation>
    <scope>NUCLEOTIDE SEQUENCE</scope>
    <source>
        <strain evidence="14">CC99</strain>
    </source>
</reference>
<dbReference type="EMBL" id="LKHV01000002">
    <property type="protein sequence ID" value="KRG19479.1"/>
    <property type="molecule type" value="Genomic_DNA"/>
</dbReference>
<dbReference type="OrthoDB" id="9810850at2"/>
<dbReference type="PATRIC" id="fig|1590042.3.peg.508"/>
<dbReference type="CDD" id="cd01665">
    <property type="entry name" value="Cyt_c_Oxidase_III"/>
    <property type="match status" value="1"/>
</dbReference>
<dbReference type="GO" id="GO:0019646">
    <property type="term" value="P:aerobic electron transport chain"/>
    <property type="evidence" value="ECO:0007669"/>
    <property type="project" value="InterPro"/>
</dbReference>
<evidence type="ECO:0000313" key="15">
    <source>
        <dbReference type="Proteomes" id="UP000051494"/>
    </source>
</evidence>
<dbReference type="AlphaFoldDB" id="A0A0Q9YS79"/>
<dbReference type="InterPro" id="IPR024791">
    <property type="entry name" value="Cyt_c/ubiquinol_Oxase_su3"/>
</dbReference>
<dbReference type="Proteomes" id="UP000051494">
    <property type="component" value="Unassembled WGS sequence"/>
</dbReference>
<dbReference type="EC" id="7.1.1.9" evidence="3"/>
<evidence type="ECO:0000256" key="2">
    <source>
        <dbReference type="ARBA" id="ARBA00010581"/>
    </source>
</evidence>
<evidence type="ECO:0000313" key="13">
    <source>
        <dbReference type="EMBL" id="KRG19479.1"/>
    </source>
</evidence>
<comment type="similarity">
    <text evidence="2 10">Belongs to the cytochrome c oxidase subunit 3 family.</text>
</comment>
<name>A0A0Q9YS79_9GAMM</name>
<dbReference type="PANTHER" id="PTHR11403:SF7">
    <property type="entry name" value="CYTOCHROME C OXIDASE SUBUNIT 3"/>
    <property type="match status" value="1"/>
</dbReference>
<feature type="domain" description="Heme-copper oxidase subunit III family profile" evidence="12">
    <location>
        <begin position="3"/>
        <end position="288"/>
    </location>
</feature>
<dbReference type="STRING" id="437022.CC99x_00491"/>
<dbReference type="PROSITE" id="PS50253">
    <property type="entry name" value="COX3"/>
    <property type="match status" value="1"/>
</dbReference>
<dbReference type="Gene3D" id="1.20.120.80">
    <property type="entry name" value="Cytochrome c oxidase, subunit III, four-helix bundle"/>
    <property type="match status" value="1"/>
</dbReference>
<feature type="transmembrane region" description="Helical" evidence="11">
    <location>
        <begin position="182"/>
        <end position="204"/>
    </location>
</feature>
<dbReference type="SUPFAM" id="SSF81452">
    <property type="entry name" value="Cytochrome c oxidase subunit III-like"/>
    <property type="match status" value="1"/>
</dbReference>
<feature type="transmembrane region" description="Helical" evidence="11">
    <location>
        <begin position="149"/>
        <end position="170"/>
    </location>
</feature>
<accession>A0A0Q9YS79</accession>
<dbReference type="Pfam" id="PF00510">
    <property type="entry name" value="COX3"/>
    <property type="match status" value="2"/>
</dbReference>
<keyword evidence="15" id="KW-1185">Reference proteome</keyword>
<organism evidence="13">
    <name type="scientific">Candidatus Berkiella cookevillensis</name>
    <dbReference type="NCBI Taxonomy" id="437022"/>
    <lineage>
        <taxon>Bacteria</taxon>
        <taxon>Pseudomonadati</taxon>
        <taxon>Pseudomonadota</taxon>
        <taxon>Gammaproteobacteria</taxon>
        <taxon>Candidatus Berkiellales</taxon>
        <taxon>Candidatus Berkiellaceae</taxon>
        <taxon>Candidatus Berkiella</taxon>
    </lineage>
</organism>
<evidence type="ECO:0000256" key="10">
    <source>
        <dbReference type="RuleBase" id="RU003376"/>
    </source>
</evidence>
<comment type="caution">
    <text evidence="13">The sequence shown here is derived from an EMBL/GenBank/DDBJ whole genome shotgun (WGS) entry which is preliminary data.</text>
</comment>
<feature type="transmembrane region" description="Helical" evidence="11">
    <location>
        <begin position="79"/>
        <end position="104"/>
    </location>
</feature>
<feature type="transmembrane region" description="Helical" evidence="11">
    <location>
        <begin position="12"/>
        <end position="33"/>
    </location>
</feature>
<feature type="transmembrane region" description="Helical" evidence="11">
    <location>
        <begin position="267"/>
        <end position="286"/>
    </location>
</feature>
<keyword evidence="7 11" id="KW-0472">Membrane</keyword>
<evidence type="ECO:0000256" key="3">
    <source>
        <dbReference type="ARBA" id="ARBA00012949"/>
    </source>
</evidence>
<evidence type="ECO:0000256" key="7">
    <source>
        <dbReference type="ARBA" id="ARBA00023136"/>
    </source>
</evidence>
<dbReference type="InterPro" id="IPR000298">
    <property type="entry name" value="Cyt_c_oxidase-like_su3"/>
</dbReference>
<evidence type="ECO:0000256" key="1">
    <source>
        <dbReference type="ARBA" id="ARBA00004141"/>
    </source>
</evidence>
<dbReference type="Gene3D" id="1.10.287.70">
    <property type="match status" value="1"/>
</dbReference>
<dbReference type="GO" id="GO:0016491">
    <property type="term" value="F:oxidoreductase activity"/>
    <property type="evidence" value="ECO:0007669"/>
    <property type="project" value="UniProtKB-KW"/>
</dbReference>
<dbReference type="PANTHER" id="PTHR11403">
    <property type="entry name" value="CYTOCHROME C OXIDASE SUBUNIT III"/>
    <property type="match status" value="1"/>
</dbReference>
<proteinExistence type="inferred from homology"/>
<dbReference type="RefSeq" id="WP_057623309.1">
    <property type="nucleotide sequence ID" value="NZ_LKHV02000001.1"/>
</dbReference>
<evidence type="ECO:0000313" key="14">
    <source>
        <dbReference type="EMBL" id="MCS5707476.1"/>
    </source>
</evidence>
<evidence type="ECO:0000256" key="6">
    <source>
        <dbReference type="ARBA" id="ARBA00022989"/>
    </source>
</evidence>